<accession>A0A7J6VLE2</accession>
<proteinExistence type="predicted"/>
<protein>
    <submittedName>
        <fullName evidence="1">Uncharacterized protein</fullName>
    </submittedName>
</protein>
<dbReference type="Proteomes" id="UP000554482">
    <property type="component" value="Unassembled WGS sequence"/>
</dbReference>
<name>A0A7J6VLE2_THATH</name>
<dbReference type="AlphaFoldDB" id="A0A7J6VLE2"/>
<gene>
    <name evidence="1" type="ORF">FRX31_024842</name>
</gene>
<sequence>ASAISSDIAACFGKSTLMTKKREEKGLHISTWSWLMTKFDAGVTPPLGEPSRFQESIDKDDWKHFRRAFGSLFGACRRL</sequence>
<evidence type="ECO:0000313" key="1">
    <source>
        <dbReference type="EMBL" id="KAF5185571.1"/>
    </source>
</evidence>
<keyword evidence="2" id="KW-1185">Reference proteome</keyword>
<organism evidence="1 2">
    <name type="scientific">Thalictrum thalictroides</name>
    <name type="common">Rue-anemone</name>
    <name type="synonym">Anemone thalictroides</name>
    <dbReference type="NCBI Taxonomy" id="46969"/>
    <lineage>
        <taxon>Eukaryota</taxon>
        <taxon>Viridiplantae</taxon>
        <taxon>Streptophyta</taxon>
        <taxon>Embryophyta</taxon>
        <taxon>Tracheophyta</taxon>
        <taxon>Spermatophyta</taxon>
        <taxon>Magnoliopsida</taxon>
        <taxon>Ranunculales</taxon>
        <taxon>Ranunculaceae</taxon>
        <taxon>Thalictroideae</taxon>
        <taxon>Thalictrum</taxon>
    </lineage>
</organism>
<comment type="caution">
    <text evidence="1">The sequence shown here is derived from an EMBL/GenBank/DDBJ whole genome shotgun (WGS) entry which is preliminary data.</text>
</comment>
<feature type="non-terminal residue" evidence="1">
    <location>
        <position position="1"/>
    </location>
</feature>
<evidence type="ECO:0000313" key="2">
    <source>
        <dbReference type="Proteomes" id="UP000554482"/>
    </source>
</evidence>
<reference evidence="1 2" key="1">
    <citation type="submission" date="2020-06" db="EMBL/GenBank/DDBJ databases">
        <title>Transcriptomic and genomic resources for Thalictrum thalictroides and T. hernandezii: Facilitating candidate gene discovery in an emerging model plant lineage.</title>
        <authorList>
            <person name="Arias T."/>
            <person name="Riano-Pachon D.M."/>
            <person name="Di Stilio V.S."/>
        </authorList>
    </citation>
    <scope>NUCLEOTIDE SEQUENCE [LARGE SCALE GENOMIC DNA]</scope>
    <source>
        <strain evidence="2">cv. WT478/WT964</strain>
        <tissue evidence="1">Leaves</tissue>
    </source>
</reference>
<dbReference type="EMBL" id="JABWDY010030508">
    <property type="protein sequence ID" value="KAF5185571.1"/>
    <property type="molecule type" value="Genomic_DNA"/>
</dbReference>